<dbReference type="Proteomes" id="UP000002051">
    <property type="component" value="Unassembled WGS sequence"/>
</dbReference>
<feature type="compositionally biased region" description="Polar residues" evidence="1">
    <location>
        <begin position="595"/>
        <end position="610"/>
    </location>
</feature>
<feature type="compositionally biased region" description="Polar residues" evidence="1">
    <location>
        <begin position="548"/>
        <end position="561"/>
    </location>
</feature>
<reference evidence="4 6" key="1">
    <citation type="journal article" date="2011" name="Nature">
        <title>The Medicago genome provides insight into the evolution of rhizobial symbioses.</title>
        <authorList>
            <person name="Young N.D."/>
            <person name="Debelle F."/>
            <person name="Oldroyd G.E."/>
            <person name="Geurts R."/>
            <person name="Cannon S.B."/>
            <person name="Udvardi M.K."/>
            <person name="Benedito V.A."/>
            <person name="Mayer K.F."/>
            <person name="Gouzy J."/>
            <person name="Schoof H."/>
            <person name="Van de Peer Y."/>
            <person name="Proost S."/>
            <person name="Cook D.R."/>
            <person name="Meyers B.C."/>
            <person name="Spannagl M."/>
            <person name="Cheung F."/>
            <person name="De Mita S."/>
            <person name="Krishnakumar V."/>
            <person name="Gundlach H."/>
            <person name="Zhou S."/>
            <person name="Mudge J."/>
            <person name="Bharti A.K."/>
            <person name="Murray J.D."/>
            <person name="Naoumkina M.A."/>
            <person name="Rosen B."/>
            <person name="Silverstein K.A."/>
            <person name="Tang H."/>
            <person name="Rombauts S."/>
            <person name="Zhao P.X."/>
            <person name="Zhou P."/>
            <person name="Barbe V."/>
            <person name="Bardou P."/>
            <person name="Bechner M."/>
            <person name="Bellec A."/>
            <person name="Berger A."/>
            <person name="Berges H."/>
            <person name="Bidwell S."/>
            <person name="Bisseling T."/>
            <person name="Choisne N."/>
            <person name="Couloux A."/>
            <person name="Denny R."/>
            <person name="Deshpande S."/>
            <person name="Dai X."/>
            <person name="Doyle J.J."/>
            <person name="Dudez A.M."/>
            <person name="Farmer A.D."/>
            <person name="Fouteau S."/>
            <person name="Franken C."/>
            <person name="Gibelin C."/>
            <person name="Gish J."/>
            <person name="Goldstein S."/>
            <person name="Gonzalez A.J."/>
            <person name="Green P.J."/>
            <person name="Hallab A."/>
            <person name="Hartog M."/>
            <person name="Hua A."/>
            <person name="Humphray S.J."/>
            <person name="Jeong D.H."/>
            <person name="Jing Y."/>
            <person name="Jocker A."/>
            <person name="Kenton S.M."/>
            <person name="Kim D.J."/>
            <person name="Klee K."/>
            <person name="Lai H."/>
            <person name="Lang C."/>
            <person name="Lin S."/>
            <person name="Macmil S.L."/>
            <person name="Magdelenat G."/>
            <person name="Matthews L."/>
            <person name="McCorrison J."/>
            <person name="Monaghan E.L."/>
            <person name="Mun J.H."/>
            <person name="Najar F.Z."/>
            <person name="Nicholson C."/>
            <person name="Noirot C."/>
            <person name="O'Bleness M."/>
            <person name="Paule C.R."/>
            <person name="Poulain J."/>
            <person name="Prion F."/>
            <person name="Qin B."/>
            <person name="Qu C."/>
            <person name="Retzel E.F."/>
            <person name="Riddle C."/>
            <person name="Sallet E."/>
            <person name="Samain S."/>
            <person name="Samson N."/>
            <person name="Sanders I."/>
            <person name="Saurat O."/>
            <person name="Scarpelli C."/>
            <person name="Schiex T."/>
            <person name="Segurens B."/>
            <person name="Severin A.J."/>
            <person name="Sherrier D.J."/>
            <person name="Shi R."/>
            <person name="Sims S."/>
            <person name="Singer S.R."/>
            <person name="Sinharoy S."/>
            <person name="Sterck L."/>
            <person name="Viollet A."/>
            <person name="Wang B.B."/>
            <person name="Wang K."/>
            <person name="Wang M."/>
            <person name="Wang X."/>
            <person name="Warfsmann J."/>
            <person name="Weissenbach J."/>
            <person name="White D.D."/>
            <person name="White J.D."/>
            <person name="Wiley G.B."/>
            <person name="Wincker P."/>
            <person name="Xing Y."/>
            <person name="Yang L."/>
            <person name="Yao Z."/>
            <person name="Ying F."/>
            <person name="Zhai J."/>
            <person name="Zhou L."/>
            <person name="Zuber A."/>
            <person name="Denarie J."/>
            <person name="Dixon R.A."/>
            <person name="May G.D."/>
            <person name="Schwartz D.C."/>
            <person name="Rogers J."/>
            <person name="Quetier F."/>
            <person name="Town C.D."/>
            <person name="Roe B.A."/>
        </authorList>
    </citation>
    <scope>NUCLEOTIDE SEQUENCE [LARGE SCALE GENOMIC DNA]</scope>
    <source>
        <strain evidence="4">A17</strain>
        <strain evidence="5 6">cv. Jemalong A17</strain>
    </source>
</reference>
<dbReference type="SMART" id="SM01177">
    <property type="entry name" value="DUF4210"/>
    <property type="match status" value="1"/>
</dbReference>
<evidence type="ECO:0000313" key="4">
    <source>
        <dbReference type="EMBL" id="KEH23474.1"/>
    </source>
</evidence>
<dbReference type="PANTHER" id="PTHR13199:SF23">
    <property type="entry name" value="MEIOSIS CHROMOSOME SEGREGATION FAMILY PROTEIN"/>
    <property type="match status" value="1"/>
</dbReference>
<evidence type="ECO:0000256" key="1">
    <source>
        <dbReference type="SAM" id="MobiDB-lite"/>
    </source>
</evidence>
<dbReference type="PANTHER" id="PTHR13199">
    <property type="entry name" value="GH03947P"/>
    <property type="match status" value="1"/>
</dbReference>
<feature type="region of interest" description="Disordered" evidence="1">
    <location>
        <begin position="595"/>
        <end position="634"/>
    </location>
</feature>
<keyword evidence="6" id="KW-1185">Reference proteome</keyword>
<dbReference type="InterPro" id="IPR025261">
    <property type="entry name" value="Atos-like_cons_dom"/>
</dbReference>
<protein>
    <submittedName>
        <fullName evidence="4">Meiosis chromosome segregation family protein</fullName>
    </submittedName>
</protein>
<evidence type="ECO:0000256" key="2">
    <source>
        <dbReference type="SAM" id="Phobius"/>
    </source>
</evidence>
<keyword evidence="2" id="KW-1133">Transmembrane helix</keyword>
<dbReference type="EMBL" id="CM001223">
    <property type="protein sequence ID" value="KEH23474.1"/>
    <property type="molecule type" value="Genomic_DNA"/>
</dbReference>
<name>A0A072U191_MEDTR</name>
<accession>A0A072U191</accession>
<evidence type="ECO:0000313" key="6">
    <source>
        <dbReference type="Proteomes" id="UP000002051"/>
    </source>
</evidence>
<evidence type="ECO:0000259" key="3">
    <source>
        <dbReference type="SMART" id="SM01177"/>
    </source>
</evidence>
<dbReference type="InterPro" id="IPR051506">
    <property type="entry name" value="ATOS_Transcription_Regulators"/>
</dbReference>
<evidence type="ECO:0000313" key="5">
    <source>
        <dbReference type="EnsemblPlants" id="KEH23474"/>
    </source>
</evidence>
<dbReference type="OrthoDB" id="8625101at2759"/>
<dbReference type="ExpressionAtlas" id="A0A072U191">
    <property type="expression patterns" value="differential"/>
</dbReference>
<dbReference type="InterPro" id="IPR033473">
    <property type="entry name" value="Atos-like_C"/>
</dbReference>
<keyword evidence="2" id="KW-0812">Transmembrane</keyword>
<organism evidence="4 6">
    <name type="scientific">Medicago truncatula</name>
    <name type="common">Barrel medic</name>
    <name type="synonym">Medicago tribuloides</name>
    <dbReference type="NCBI Taxonomy" id="3880"/>
    <lineage>
        <taxon>Eukaryota</taxon>
        <taxon>Viridiplantae</taxon>
        <taxon>Streptophyta</taxon>
        <taxon>Embryophyta</taxon>
        <taxon>Tracheophyta</taxon>
        <taxon>Spermatophyta</taxon>
        <taxon>Magnoliopsida</taxon>
        <taxon>eudicotyledons</taxon>
        <taxon>Gunneridae</taxon>
        <taxon>Pentapetalae</taxon>
        <taxon>rosids</taxon>
        <taxon>fabids</taxon>
        <taxon>Fabales</taxon>
        <taxon>Fabaceae</taxon>
        <taxon>Papilionoideae</taxon>
        <taxon>50 kb inversion clade</taxon>
        <taxon>NPAAA clade</taxon>
        <taxon>Hologalegina</taxon>
        <taxon>IRL clade</taxon>
        <taxon>Trifolieae</taxon>
        <taxon>Medicago</taxon>
    </lineage>
</organism>
<feature type="transmembrane region" description="Helical" evidence="2">
    <location>
        <begin position="763"/>
        <end position="790"/>
    </location>
</feature>
<feature type="compositionally biased region" description="Basic and acidic residues" evidence="1">
    <location>
        <begin position="612"/>
        <end position="634"/>
    </location>
</feature>
<feature type="region of interest" description="Disordered" evidence="1">
    <location>
        <begin position="548"/>
        <end position="569"/>
    </location>
</feature>
<keyword evidence="2" id="KW-0472">Membrane</keyword>
<dbReference type="Pfam" id="PF13889">
    <property type="entry name" value="Chromosome_seg"/>
    <property type="match status" value="1"/>
</dbReference>
<proteinExistence type="predicted"/>
<dbReference type="AlphaFoldDB" id="A0A072U191"/>
<feature type="domain" description="Atos-like conserved" evidence="3">
    <location>
        <begin position="403"/>
        <end position="462"/>
    </location>
</feature>
<reference evidence="4 6" key="2">
    <citation type="journal article" date="2014" name="BMC Genomics">
        <title>An improved genome release (version Mt4.0) for the model legume Medicago truncatula.</title>
        <authorList>
            <person name="Tang H."/>
            <person name="Krishnakumar V."/>
            <person name="Bidwell S."/>
            <person name="Rosen B."/>
            <person name="Chan A."/>
            <person name="Zhou S."/>
            <person name="Gentzbittel L."/>
            <person name="Childs K.L."/>
            <person name="Yandell M."/>
            <person name="Gundlach H."/>
            <person name="Mayer K.F."/>
            <person name="Schwartz D.C."/>
            <person name="Town C.D."/>
        </authorList>
    </citation>
    <scope>GENOME REANNOTATION</scope>
    <source>
        <strain evidence="4">A17</strain>
        <strain evidence="5 6">cv. Jemalong A17</strain>
    </source>
</reference>
<dbReference type="EnsemblPlants" id="KEH23474">
    <property type="protein sequence ID" value="KEH23474"/>
    <property type="gene ID" value="MTR_7g083230"/>
</dbReference>
<gene>
    <name evidence="5" type="primary">11440031</name>
    <name evidence="4" type="ordered locus">MTR_7g083230</name>
</gene>
<dbReference type="Pfam" id="PF13915">
    <property type="entry name" value="DUF4210"/>
    <property type="match status" value="1"/>
</dbReference>
<reference evidence="5" key="3">
    <citation type="submission" date="2015-04" db="UniProtKB">
        <authorList>
            <consortium name="EnsemblPlants"/>
        </authorList>
    </citation>
    <scope>IDENTIFICATION</scope>
    <source>
        <strain evidence="5">cv. Jemalong A17</strain>
    </source>
</reference>
<sequence>MGLPQIPSSEADENVELLGVVSSGSPQFSDANPSSISSMNSVNTHGCAACTLGSSFEDFPKNASLEMANVSDKTFYGGAMEVTSNVHSLKINSTDRSNLSASKTERRVLTPVSRVVGFESGRTSSLTDGIAEVPVANLHSSFGSISSNDTESATSLVRKRLLSPLSSMLSPSHFKGDSLDIGCRNNEAFSLVKNDNVRKSTAQDNKKANIGCKSSYTMPSWSLSNCFEQKNMAQSRESIFQTDGPLLENRGFISQGSSPTLKIEHLRESSVVVRPQSGVISVSPVSSPLSLSPLGPRFPERMKMAAGCKSVTEEIKNCNITLSSIEESLENSNSCDILGHKDDDLKFSRKSFEDVEFSFKDFCPSSLDDFSYMNCPRSLESTPISNSARFTRSLSGLSVRRSLVGSFEESLLSGRFVSGNHTKKIDGFLAVLSISGGNFSPKSQKLPFSVTSVDGDCYLLYYASIDLAGNSLSNRFGGQLLKRGIRKDDSQMVKSRFRIPMKGRIQLVLSNPEKTPLHTFFCNYDLSDMPIGTKTFLRQKITLESSCSISPQSKNGSTGLDSGNDKGIPIVQKNHDNPCSGEVMHTDAVDDVIKTKSTNQRNTKVSSLENFLNKEDSSKHSPDHGSLTDECERNERKESWEKTCDESGKSLNSCSKSSNSAGPLRYALHLRFICPFPKKTSRSAQKCKLSSLPEKAGLDMEGERRFYLCNDLKVVFPQRHSDADEGKVCICLYCGFAKVLHIFLCPAKTIESIMASLCICEKLLIYLILFSFGLLFSFKFHTFSIINCLFSIPVEANRKKCFSMHFLPKQVLFLLPLKFHSMQSQKLKQTFCYPRSINA</sequence>